<dbReference type="Proteomes" id="UP000723463">
    <property type="component" value="Unassembled WGS sequence"/>
</dbReference>
<dbReference type="EMBL" id="JAAAXW010000258">
    <property type="protein sequence ID" value="KAF9539214.1"/>
    <property type="molecule type" value="Genomic_DNA"/>
</dbReference>
<dbReference type="AlphaFoldDB" id="A0A9P6JZ19"/>
<evidence type="ECO:0000313" key="1">
    <source>
        <dbReference type="EMBL" id="KAF9539214.1"/>
    </source>
</evidence>
<gene>
    <name evidence="1" type="ORF">EC957_005643</name>
</gene>
<keyword evidence="2" id="KW-1185">Reference proteome</keyword>
<organism evidence="1 2">
    <name type="scientific">Mortierella hygrophila</name>
    <dbReference type="NCBI Taxonomy" id="979708"/>
    <lineage>
        <taxon>Eukaryota</taxon>
        <taxon>Fungi</taxon>
        <taxon>Fungi incertae sedis</taxon>
        <taxon>Mucoromycota</taxon>
        <taxon>Mortierellomycotina</taxon>
        <taxon>Mortierellomycetes</taxon>
        <taxon>Mortierellales</taxon>
        <taxon>Mortierellaceae</taxon>
        <taxon>Mortierella</taxon>
    </lineage>
</organism>
<accession>A0A9P6JZ19</accession>
<evidence type="ECO:0000313" key="2">
    <source>
        <dbReference type="Proteomes" id="UP000723463"/>
    </source>
</evidence>
<reference evidence="1" key="1">
    <citation type="journal article" date="2020" name="Fungal Divers.">
        <title>Resolving the Mortierellaceae phylogeny through synthesis of multi-gene phylogenetics and phylogenomics.</title>
        <authorList>
            <person name="Vandepol N."/>
            <person name="Liber J."/>
            <person name="Desiro A."/>
            <person name="Na H."/>
            <person name="Kennedy M."/>
            <person name="Barry K."/>
            <person name="Grigoriev I.V."/>
            <person name="Miller A.N."/>
            <person name="O'Donnell K."/>
            <person name="Stajich J.E."/>
            <person name="Bonito G."/>
        </authorList>
    </citation>
    <scope>NUCLEOTIDE SEQUENCE</scope>
    <source>
        <strain evidence="1">NRRL 2591</strain>
    </source>
</reference>
<sequence length="423" mass="49031">MRGRLPETRPQPQATACKLPDWDFDPVAWRQHHATDMPDDPTDEESIIQEYLHDTRADIQISLSQPLIKITPYNPVPNERLALLSVARVVQREMQTLQDTLSSCGRPPDLRDGDYTPVPNWDSAYLTDIINSWNEPVALEPDYYLLKSMCVYELGISIQVFVLGHEKVQKYMNMALTLAQRGERILKTKLGPGDTADRFWRYQTMMSYIYRHQADMVITLFKKLQESTGLQDRELVDQVCDLASRALRCFHRGMRWHPNVNSVTLISNEEPFKDGEWIKMANLADSCLQLTDDFATRQTWYRHTLKLLQGALYENRAQAGRFLGRIAKTHLEYALWIYEQRVTPLVVVPGPCPMFLEMQHASIAAPHLIHLYIREASRWIEQLKIKFPEEPINLSYLHTSNFMAAKDRAIQAITQYRQTPSLD</sequence>
<comment type="caution">
    <text evidence="1">The sequence shown here is derived from an EMBL/GenBank/DDBJ whole genome shotgun (WGS) entry which is preliminary data.</text>
</comment>
<name>A0A9P6JZ19_9FUNG</name>
<proteinExistence type="predicted"/>
<protein>
    <submittedName>
        <fullName evidence="1">Uncharacterized protein</fullName>
    </submittedName>
</protein>